<evidence type="ECO:0000256" key="6">
    <source>
        <dbReference type="ARBA" id="ARBA00022801"/>
    </source>
</evidence>
<keyword evidence="8 12" id="KW-1133">Transmembrane helix</keyword>
<reference evidence="14" key="1">
    <citation type="submission" date="2023-07" db="EMBL/GenBank/DDBJ databases">
        <title>Genome content predicts the carbon catabolic preferences of heterotrophic bacteria.</title>
        <authorList>
            <person name="Gralka M."/>
        </authorList>
    </citation>
    <scope>NUCLEOTIDE SEQUENCE</scope>
    <source>
        <strain evidence="14">I3M17_2</strain>
    </source>
</reference>
<evidence type="ECO:0000256" key="8">
    <source>
        <dbReference type="ARBA" id="ARBA00022989"/>
    </source>
</evidence>
<accession>A0AAW7X7I8</accession>
<evidence type="ECO:0000256" key="11">
    <source>
        <dbReference type="SAM" id="MobiDB-lite"/>
    </source>
</evidence>
<feature type="region of interest" description="Disordered" evidence="11">
    <location>
        <begin position="705"/>
        <end position="726"/>
    </location>
</feature>
<keyword evidence="9 14" id="KW-0482">Metalloprotease</keyword>
<feature type="domain" description="Peptidase M48" evidence="13">
    <location>
        <begin position="106"/>
        <end position="370"/>
    </location>
</feature>
<dbReference type="GO" id="GO:0004222">
    <property type="term" value="F:metalloendopeptidase activity"/>
    <property type="evidence" value="ECO:0007669"/>
    <property type="project" value="InterPro"/>
</dbReference>
<dbReference type="PANTHER" id="PTHR43221">
    <property type="entry name" value="PROTEASE HTPX"/>
    <property type="match status" value="1"/>
</dbReference>
<evidence type="ECO:0000256" key="1">
    <source>
        <dbReference type="ARBA" id="ARBA00001947"/>
    </source>
</evidence>
<keyword evidence="5" id="KW-0479">Metal-binding</keyword>
<evidence type="ECO:0000256" key="9">
    <source>
        <dbReference type="ARBA" id="ARBA00023049"/>
    </source>
</evidence>
<comment type="caution">
    <text evidence="14">The sequence shown here is derived from an EMBL/GenBank/DDBJ whole genome shotgun (WGS) entry which is preliminary data.</text>
</comment>
<keyword evidence="10 12" id="KW-0472">Membrane</keyword>
<keyword evidence="6 14" id="KW-0378">Hydrolase</keyword>
<evidence type="ECO:0000259" key="13">
    <source>
        <dbReference type="Pfam" id="PF01435"/>
    </source>
</evidence>
<name>A0AAW7X7I8_9GAMM</name>
<dbReference type="InterPro" id="IPR001915">
    <property type="entry name" value="Peptidase_M48"/>
</dbReference>
<dbReference type="Pfam" id="PF01435">
    <property type="entry name" value="Peptidase_M48"/>
    <property type="match status" value="1"/>
</dbReference>
<keyword evidence="2" id="KW-1003">Cell membrane</keyword>
<evidence type="ECO:0000256" key="7">
    <source>
        <dbReference type="ARBA" id="ARBA00022833"/>
    </source>
</evidence>
<evidence type="ECO:0000313" key="14">
    <source>
        <dbReference type="EMBL" id="MDO6423587.1"/>
    </source>
</evidence>
<dbReference type="Proteomes" id="UP001169760">
    <property type="component" value="Unassembled WGS sequence"/>
</dbReference>
<proteinExistence type="predicted"/>
<evidence type="ECO:0000313" key="15">
    <source>
        <dbReference type="Proteomes" id="UP001169760"/>
    </source>
</evidence>
<dbReference type="InterPro" id="IPR050083">
    <property type="entry name" value="HtpX_protease"/>
</dbReference>
<evidence type="ECO:0000256" key="4">
    <source>
        <dbReference type="ARBA" id="ARBA00022692"/>
    </source>
</evidence>
<sequence length="773" mass="85989">MNSLPLYPASPSGVPQELTKAKASYKRQAMYAMAGLLVFMLLYIALMVCFGFISYQGFLALSSVFDLVTLFISVVSLMLAVFMAKSLFAVRKSGDPRGIEVTAEQEPKLFEFLNTLADEVGAPKPHRVFLTPEVNAAVFYDLSLWNLLFPSKKNLIVGLGLVNVLNLGEFKAVLAHEFGHFAQGSMMVGRWVYIAQQIIGHMVATRDWLDKTVSFISRIDLRIAWVGWLLSLVMWAMRSVVDTLFRVVIIAERALSREMEFNADLVAVSVTGSDALVNALHKLQAADHAWQTALNIAGREAGSGKLVDDLFLAQQEAINQLRRVMADDTYGATPVLPAENLRPAHRVFDADSARPPQMWATHPANRDREDNAKSVYVPAEIDSRSAWLVFSDAQAIRNKVSVDIFNTEKAKEWEKTCPQQAVQARFSRASYSPEYRGTYLNRSWARNFESVEDIYSFGSEKASAKESLADIYPQSLRDDLEAARSLDIERSTLQALASGELKPSGGIIRHRGEELKKGDIPNAIAAISKERKVVADRLKLHDACCRRAHLQAAKELGQDWDVYLQSLVALVHCTEHLSAKVEDELAFMVNTWQVITADGQIGFFEKRRMLKACNSVQAVMEEVSVALAKITLPAAILEEIGIHSWSKECPKFELVDVNKKNWGQWCPAAAEQMENINHALSVLNNIALETLITTEAELKQHIEQGTQPSKAPYPGAAPRNHPKLMPGDEHVLQRKLDLWNRFQLAHGLAPTLARLLVSMGIVGGTIYSGVMFI</sequence>
<dbReference type="EMBL" id="JAUOPB010000010">
    <property type="protein sequence ID" value="MDO6423587.1"/>
    <property type="molecule type" value="Genomic_DNA"/>
</dbReference>
<keyword evidence="3" id="KW-0645">Protease</keyword>
<dbReference type="CDD" id="cd07328">
    <property type="entry name" value="M48_Ste24p_like"/>
    <property type="match status" value="1"/>
</dbReference>
<comment type="cofactor">
    <cofactor evidence="1">
        <name>Zn(2+)</name>
        <dbReference type="ChEBI" id="CHEBI:29105"/>
    </cofactor>
</comment>
<protein>
    <submittedName>
        <fullName evidence="14">M48 family metalloprotease</fullName>
        <ecNumber evidence="14">3.4.24.-</ecNumber>
    </submittedName>
</protein>
<organism evidence="14 15">
    <name type="scientific">Saccharophagus degradans</name>
    <dbReference type="NCBI Taxonomy" id="86304"/>
    <lineage>
        <taxon>Bacteria</taxon>
        <taxon>Pseudomonadati</taxon>
        <taxon>Pseudomonadota</taxon>
        <taxon>Gammaproteobacteria</taxon>
        <taxon>Cellvibrionales</taxon>
        <taxon>Cellvibrionaceae</taxon>
        <taxon>Saccharophagus</taxon>
    </lineage>
</organism>
<dbReference type="GO" id="GO:0046872">
    <property type="term" value="F:metal ion binding"/>
    <property type="evidence" value="ECO:0007669"/>
    <property type="project" value="UniProtKB-KW"/>
</dbReference>
<keyword evidence="4 12" id="KW-0812">Transmembrane</keyword>
<evidence type="ECO:0000256" key="3">
    <source>
        <dbReference type="ARBA" id="ARBA00022670"/>
    </source>
</evidence>
<evidence type="ECO:0000256" key="2">
    <source>
        <dbReference type="ARBA" id="ARBA00022475"/>
    </source>
</evidence>
<dbReference type="Gene3D" id="3.30.2010.10">
    <property type="entry name" value="Metalloproteases ('zincins'), catalytic domain"/>
    <property type="match status" value="1"/>
</dbReference>
<evidence type="ECO:0000256" key="10">
    <source>
        <dbReference type="ARBA" id="ARBA00023136"/>
    </source>
</evidence>
<dbReference type="GO" id="GO:0006508">
    <property type="term" value="P:proteolysis"/>
    <property type="evidence" value="ECO:0007669"/>
    <property type="project" value="UniProtKB-KW"/>
</dbReference>
<dbReference type="PANTHER" id="PTHR43221:SF2">
    <property type="entry name" value="PROTEASE HTPX HOMOLOG"/>
    <property type="match status" value="1"/>
</dbReference>
<feature type="transmembrane region" description="Helical" evidence="12">
    <location>
        <begin position="59"/>
        <end position="82"/>
    </location>
</feature>
<dbReference type="EC" id="3.4.24.-" evidence="14"/>
<evidence type="ECO:0000256" key="12">
    <source>
        <dbReference type="SAM" id="Phobius"/>
    </source>
</evidence>
<keyword evidence="7" id="KW-0862">Zinc</keyword>
<evidence type="ECO:0000256" key="5">
    <source>
        <dbReference type="ARBA" id="ARBA00022723"/>
    </source>
</evidence>
<feature type="transmembrane region" description="Helical" evidence="12">
    <location>
        <begin position="30"/>
        <end position="53"/>
    </location>
</feature>
<dbReference type="AlphaFoldDB" id="A0AAW7X7I8"/>
<dbReference type="RefSeq" id="WP_303493212.1">
    <property type="nucleotide sequence ID" value="NZ_JAUOPB010000010.1"/>
</dbReference>
<gene>
    <name evidence="14" type="ORF">Q4521_13985</name>
</gene>